<feature type="region of interest" description="Disordered" evidence="1">
    <location>
        <begin position="64"/>
        <end position="94"/>
    </location>
</feature>
<organism evidence="3 4">
    <name type="scientific">Diacronema lutheri</name>
    <name type="common">Unicellular marine alga</name>
    <name type="synonym">Monochrysis lutheri</name>
    <dbReference type="NCBI Taxonomy" id="2081491"/>
    <lineage>
        <taxon>Eukaryota</taxon>
        <taxon>Haptista</taxon>
        <taxon>Haptophyta</taxon>
        <taxon>Pavlovophyceae</taxon>
        <taxon>Pavlovales</taxon>
        <taxon>Pavlovaceae</taxon>
        <taxon>Diacronema</taxon>
    </lineage>
</organism>
<comment type="caution">
    <text evidence="3">The sequence shown here is derived from an EMBL/GenBank/DDBJ whole genome shotgun (WGS) entry which is preliminary data.</text>
</comment>
<dbReference type="InterPro" id="IPR036361">
    <property type="entry name" value="SAP_dom_sf"/>
</dbReference>
<protein>
    <recommendedName>
        <fullName evidence="2">SAP domain-containing protein</fullName>
    </recommendedName>
</protein>
<evidence type="ECO:0000256" key="1">
    <source>
        <dbReference type="SAM" id="MobiDB-lite"/>
    </source>
</evidence>
<gene>
    <name evidence="3" type="ORF">KFE25_002814</name>
</gene>
<feature type="domain" description="SAP" evidence="2">
    <location>
        <begin position="168"/>
        <end position="198"/>
    </location>
</feature>
<dbReference type="SUPFAM" id="SSF68906">
    <property type="entry name" value="SAP domain"/>
    <property type="match status" value="1"/>
</dbReference>
<dbReference type="AlphaFoldDB" id="A0A8J5XJI3"/>
<dbReference type="Pfam" id="PF02037">
    <property type="entry name" value="SAP"/>
    <property type="match status" value="1"/>
</dbReference>
<dbReference type="Proteomes" id="UP000751190">
    <property type="component" value="Unassembled WGS sequence"/>
</dbReference>
<dbReference type="Gene3D" id="1.10.720.30">
    <property type="entry name" value="SAP domain"/>
    <property type="match status" value="1"/>
</dbReference>
<keyword evidence="4" id="KW-1185">Reference proteome</keyword>
<reference evidence="3" key="1">
    <citation type="submission" date="2021-05" db="EMBL/GenBank/DDBJ databases">
        <title>The genome of the haptophyte Pavlova lutheri (Diacronema luteri, Pavlovales) - a model for lipid biosynthesis in eukaryotic algae.</title>
        <authorList>
            <person name="Hulatt C.J."/>
            <person name="Posewitz M.C."/>
        </authorList>
    </citation>
    <scope>NUCLEOTIDE SEQUENCE</scope>
    <source>
        <strain evidence="3">NIVA-4/92</strain>
    </source>
</reference>
<feature type="region of interest" description="Disordered" evidence="1">
    <location>
        <begin position="108"/>
        <end position="146"/>
    </location>
</feature>
<dbReference type="EMBL" id="JAGTXO010000010">
    <property type="protein sequence ID" value="KAG8465507.1"/>
    <property type="molecule type" value="Genomic_DNA"/>
</dbReference>
<proteinExistence type="predicted"/>
<evidence type="ECO:0000259" key="2">
    <source>
        <dbReference type="Pfam" id="PF02037"/>
    </source>
</evidence>
<accession>A0A8J5XJI3</accession>
<sequence length="225" mass="23185">MEPDGVALEWPTRKLPKPRRSAFGAHAQPGAQLAGWPRRAPEPQRDMTTCDEGAWIRGFARRKKRAASAASAGARLDGRIKRPKRTKAAKAVPLPADVPSALSEAASVSGARSAPAHDARGSAAPRARSARVHARRALPSQGDVSAPSAAGAARAVAPLPPLPSSGSLHGMTCPQLRELARAHGVPVTGAKRELVRALLVRAREALRAAPITAAGGPGVSGAPSQ</sequence>
<name>A0A8J5XJI3_DIALT</name>
<dbReference type="InterPro" id="IPR003034">
    <property type="entry name" value="SAP_dom"/>
</dbReference>
<feature type="region of interest" description="Disordered" evidence="1">
    <location>
        <begin position="1"/>
        <end position="50"/>
    </location>
</feature>
<evidence type="ECO:0000313" key="4">
    <source>
        <dbReference type="Proteomes" id="UP000751190"/>
    </source>
</evidence>
<evidence type="ECO:0000313" key="3">
    <source>
        <dbReference type="EMBL" id="KAG8465507.1"/>
    </source>
</evidence>